<dbReference type="EMBL" id="QGTD01000013">
    <property type="protein sequence ID" value="PWU67551.1"/>
    <property type="molecule type" value="Genomic_DNA"/>
</dbReference>
<dbReference type="Gene3D" id="2.60.120.200">
    <property type="match status" value="1"/>
</dbReference>
<dbReference type="AlphaFoldDB" id="A0A317KVL7"/>
<organism evidence="1 2">
    <name type="scientific">Gracilibacillus dipsosauri</name>
    <dbReference type="NCBI Taxonomy" id="178340"/>
    <lineage>
        <taxon>Bacteria</taxon>
        <taxon>Bacillati</taxon>
        <taxon>Bacillota</taxon>
        <taxon>Bacilli</taxon>
        <taxon>Bacillales</taxon>
        <taxon>Bacillaceae</taxon>
        <taxon>Gracilibacillus</taxon>
    </lineage>
</organism>
<dbReference type="RefSeq" id="WP_109984920.1">
    <property type="nucleotide sequence ID" value="NZ_QGTD01000013.1"/>
</dbReference>
<dbReference type="Pfam" id="PF09224">
    <property type="entry name" value="DUF1961"/>
    <property type="match status" value="1"/>
</dbReference>
<reference evidence="1 2" key="1">
    <citation type="submission" date="2018-05" db="EMBL/GenBank/DDBJ databases">
        <title>Genomic analysis of Gracilibacillus dipsosauri DD1 reveals novel features of a salt-tolerant amylase.</title>
        <authorList>
            <person name="Deutch C.E."/>
            <person name="Yang S."/>
        </authorList>
    </citation>
    <scope>NUCLEOTIDE SEQUENCE [LARGE SCALE GENOMIC DNA]</scope>
    <source>
        <strain evidence="1 2">DD1</strain>
    </source>
</reference>
<name>A0A317KVL7_9BACI</name>
<keyword evidence="2" id="KW-1185">Reference proteome</keyword>
<evidence type="ECO:0000313" key="2">
    <source>
        <dbReference type="Proteomes" id="UP000245624"/>
    </source>
</evidence>
<dbReference type="InterPro" id="IPR015305">
    <property type="entry name" value="DUF1961"/>
</dbReference>
<dbReference type="InterPro" id="IPR013320">
    <property type="entry name" value="ConA-like_dom_sf"/>
</dbReference>
<dbReference type="OrthoDB" id="7171052at2"/>
<accession>A0A317KVL7</accession>
<sequence>MQNISFKAGETIYTNTLAGEKSVEDWVREGEVLTKTWQNKLLLENKLDPEEYGDHAHWVLWCPVEIPDKVVIKWEFYPIKEPGLCMLFFAARGRNGEDLFDKSLPERTGYYPQYHSGAINALHLSYFRHKHPDERAFRTCNLRKSNGFHLVTQAADPLPPVDDAVSPYLMQLVKYEQYVQFSINNMVILEWKDDGSSFGPILHGGRIGFRQMAPMVAAYANLSVSHAMIN</sequence>
<gene>
    <name evidence="1" type="ORF">DLJ74_13890</name>
</gene>
<evidence type="ECO:0000313" key="1">
    <source>
        <dbReference type="EMBL" id="PWU67551.1"/>
    </source>
</evidence>
<proteinExistence type="predicted"/>
<comment type="caution">
    <text evidence="1">The sequence shown here is derived from an EMBL/GenBank/DDBJ whole genome shotgun (WGS) entry which is preliminary data.</text>
</comment>
<dbReference type="SUPFAM" id="SSF49899">
    <property type="entry name" value="Concanavalin A-like lectins/glucanases"/>
    <property type="match status" value="1"/>
</dbReference>
<protein>
    <submittedName>
        <fullName evidence="1">DUF1961 domain-containing protein</fullName>
    </submittedName>
</protein>
<dbReference type="Proteomes" id="UP000245624">
    <property type="component" value="Unassembled WGS sequence"/>
</dbReference>